<accession>A0A552UIP3</accession>
<reference evidence="2 3" key="1">
    <citation type="submission" date="2019-07" db="EMBL/GenBank/DDBJ databases">
        <title>Novel species isolated from glacier.</title>
        <authorList>
            <person name="Liu Q."/>
            <person name="Xin Y.-H."/>
        </authorList>
    </citation>
    <scope>NUCLEOTIDE SEQUENCE [LARGE SCALE GENOMIC DNA]</scope>
    <source>
        <strain evidence="2 3">LB1R16</strain>
    </source>
</reference>
<gene>
    <name evidence="2" type="ORF">FMM06_08230</name>
</gene>
<dbReference type="GO" id="GO:0004519">
    <property type="term" value="F:endonuclease activity"/>
    <property type="evidence" value="ECO:0007669"/>
    <property type="project" value="InterPro"/>
</dbReference>
<evidence type="ECO:0000313" key="2">
    <source>
        <dbReference type="EMBL" id="TRW18085.1"/>
    </source>
</evidence>
<dbReference type="Proteomes" id="UP000317894">
    <property type="component" value="Unassembled WGS sequence"/>
</dbReference>
<proteinExistence type="predicted"/>
<dbReference type="AlphaFoldDB" id="A0A552UIP3"/>
<dbReference type="OrthoDB" id="9802640at2"/>
<keyword evidence="3" id="KW-1185">Reference proteome</keyword>
<dbReference type="EMBL" id="VJWA01000001">
    <property type="protein sequence ID" value="TRW18085.1"/>
    <property type="molecule type" value="Genomic_DNA"/>
</dbReference>
<evidence type="ECO:0000259" key="1">
    <source>
        <dbReference type="Pfam" id="PF01844"/>
    </source>
</evidence>
<comment type="caution">
    <text evidence="2">The sequence shown here is derived from an EMBL/GenBank/DDBJ whole genome shotgun (WGS) entry which is preliminary data.</text>
</comment>
<sequence>MWGAQGGGLVHFDIRWRPSGGRGEYEHVPGDVALARRLLIDPIVISGSLVTTDVRGRIKDGKPRLRRENPNDRSLLNVHTLVAALALLPNPIREDKYLLSLPLQDGAYVISSVKFQSELVGIGEIKCRPLLLQVLHDVNTIDVESRLRRIGEFISRNDLSGEVLSLVARYKKIIQSGVAVIDLRLVADELIAWLAKNPEIRNSIDQPSSIIESNAIKPLDSHIELQILSADETNRRLVSHFKIDRDPNIRKAKIAGFVADHGKVFCENCEFDFEKKYGVRGKGYIEVHHLEPLAKILPNTLTYLSDLMLLCANCHRIVHRTKTPISKTDLQLITVP</sequence>
<evidence type="ECO:0000313" key="3">
    <source>
        <dbReference type="Proteomes" id="UP000317894"/>
    </source>
</evidence>
<name>A0A552UIP3_9SPHN</name>
<dbReference type="GO" id="GO:0008270">
    <property type="term" value="F:zinc ion binding"/>
    <property type="evidence" value="ECO:0007669"/>
    <property type="project" value="InterPro"/>
</dbReference>
<organism evidence="2 3">
    <name type="scientific">Glacieibacterium frigidum</name>
    <dbReference type="NCBI Taxonomy" id="2593303"/>
    <lineage>
        <taxon>Bacteria</taxon>
        <taxon>Pseudomonadati</taxon>
        <taxon>Pseudomonadota</taxon>
        <taxon>Alphaproteobacteria</taxon>
        <taxon>Sphingomonadales</taxon>
        <taxon>Sphingosinicellaceae</taxon>
        <taxon>Glacieibacterium</taxon>
    </lineage>
</organism>
<dbReference type="Pfam" id="PF01844">
    <property type="entry name" value="HNH"/>
    <property type="match status" value="1"/>
</dbReference>
<protein>
    <recommendedName>
        <fullName evidence="1">HNH domain-containing protein</fullName>
    </recommendedName>
</protein>
<dbReference type="GO" id="GO:0003676">
    <property type="term" value="F:nucleic acid binding"/>
    <property type="evidence" value="ECO:0007669"/>
    <property type="project" value="InterPro"/>
</dbReference>
<dbReference type="InterPro" id="IPR002711">
    <property type="entry name" value="HNH"/>
</dbReference>
<dbReference type="InterPro" id="IPR003615">
    <property type="entry name" value="HNH_nuc"/>
</dbReference>
<dbReference type="CDD" id="cd00085">
    <property type="entry name" value="HNHc"/>
    <property type="match status" value="1"/>
</dbReference>
<feature type="domain" description="HNH" evidence="1">
    <location>
        <begin position="266"/>
        <end position="320"/>
    </location>
</feature>